<evidence type="ECO:0000313" key="7">
    <source>
        <dbReference type="Proteomes" id="UP000472573"/>
    </source>
</evidence>
<protein>
    <submittedName>
        <fullName evidence="6">Winged helix DNA-binding protein</fullName>
    </submittedName>
</protein>
<dbReference type="SUPFAM" id="SSF46785">
    <property type="entry name" value="Winged helix' DNA-binding domain"/>
    <property type="match status" value="1"/>
</dbReference>
<feature type="domain" description="HTH marR-type" evidence="4">
    <location>
        <begin position="2"/>
        <end position="144"/>
    </location>
</feature>
<dbReference type="InterPro" id="IPR036390">
    <property type="entry name" value="WH_DNA-bd_sf"/>
</dbReference>
<dbReference type="GO" id="GO:0003700">
    <property type="term" value="F:DNA-binding transcription factor activity"/>
    <property type="evidence" value="ECO:0007669"/>
    <property type="project" value="InterPro"/>
</dbReference>
<dbReference type="Proteomes" id="UP000472573">
    <property type="component" value="Unassembled WGS sequence"/>
</dbReference>
<organism evidence="6 8">
    <name type="scientific">Pediococcus pentosaceus</name>
    <dbReference type="NCBI Taxonomy" id="1255"/>
    <lineage>
        <taxon>Bacteria</taxon>
        <taxon>Bacillati</taxon>
        <taxon>Bacillota</taxon>
        <taxon>Bacilli</taxon>
        <taxon>Lactobacillales</taxon>
        <taxon>Lactobacillaceae</taxon>
        <taxon>Pediococcus</taxon>
    </lineage>
</organism>
<gene>
    <name evidence="5" type="ORF">GBO79_02180</name>
    <name evidence="6" type="ORF">ITQ97_00835</name>
</gene>
<evidence type="ECO:0000256" key="2">
    <source>
        <dbReference type="ARBA" id="ARBA00023125"/>
    </source>
</evidence>
<dbReference type="SMART" id="SM00347">
    <property type="entry name" value="HTH_MARR"/>
    <property type="match status" value="1"/>
</dbReference>
<dbReference type="InterPro" id="IPR000835">
    <property type="entry name" value="HTH_MarR-typ"/>
</dbReference>
<dbReference type="Gene3D" id="1.10.10.10">
    <property type="entry name" value="Winged helix-like DNA-binding domain superfamily/Winged helix DNA-binding domain"/>
    <property type="match status" value="1"/>
</dbReference>
<accession>A0A6L5A5D2</accession>
<dbReference type="AlphaFoldDB" id="A0A6L5A5D2"/>
<sequence>MNEELAKELKSYREHSNERAIKELIGSHNDIENLNKLSIIELDVIAWIADYNLKINDLLRYINMTQGAISKLVNRLVEYGFVEKYHMKGNQKDTYLRLTNLGREVEAVHHQFHQELERRLEQALDQFTEQDIRITVSVLKKINAARNQLD</sequence>
<dbReference type="RefSeq" id="WP_060743617.1">
    <property type="nucleotide sequence ID" value="NZ_CP023655.1"/>
</dbReference>
<dbReference type="PANTHER" id="PTHR35790:SF4">
    <property type="entry name" value="HTH-TYPE TRANSCRIPTIONAL REGULATOR PCHR"/>
    <property type="match status" value="1"/>
</dbReference>
<dbReference type="InterPro" id="IPR023187">
    <property type="entry name" value="Tscrpt_reg_MarR-type_CS"/>
</dbReference>
<evidence type="ECO:0000259" key="4">
    <source>
        <dbReference type="PROSITE" id="PS50995"/>
    </source>
</evidence>
<dbReference type="EMBL" id="JADOFV010000001">
    <property type="protein sequence ID" value="MBF7126384.1"/>
    <property type="molecule type" value="Genomic_DNA"/>
</dbReference>
<keyword evidence="3" id="KW-0804">Transcription</keyword>
<reference evidence="6" key="4">
    <citation type="submission" date="2020-11" db="EMBL/GenBank/DDBJ databases">
        <title>Antibiotic susceptibility profiles of Pediococcus pentosaceus from various origins and their implications for the safety assessment of strains with food-technology applications.</title>
        <authorList>
            <person name="Shani N."/>
            <person name="Oberhaensli S."/>
            <person name="Arias E."/>
        </authorList>
    </citation>
    <scope>NUCLEOTIDE SEQUENCE</scope>
    <source>
        <strain evidence="6">FAM 19164</strain>
    </source>
</reference>
<evidence type="ECO:0000256" key="1">
    <source>
        <dbReference type="ARBA" id="ARBA00023015"/>
    </source>
</evidence>
<proteinExistence type="predicted"/>
<evidence type="ECO:0000256" key="3">
    <source>
        <dbReference type="ARBA" id="ARBA00023163"/>
    </source>
</evidence>
<dbReference type="InterPro" id="IPR036388">
    <property type="entry name" value="WH-like_DNA-bd_sf"/>
</dbReference>
<comment type="caution">
    <text evidence="6">The sequence shown here is derived from an EMBL/GenBank/DDBJ whole genome shotgun (WGS) entry which is preliminary data.</text>
</comment>
<reference evidence="5" key="1">
    <citation type="submission" date="2019-10" db="EMBL/GenBank/DDBJ databases">
        <authorList>
            <person name="Irmler S."/>
            <person name="Berthoud H."/>
            <person name="Roetschi A."/>
            <person name="Arias E."/>
            <person name="Shani N."/>
            <person name="Wuethrich D."/>
            <person name="Bruggmann R."/>
        </authorList>
    </citation>
    <scope>NUCLEOTIDE SEQUENCE</scope>
    <source>
        <strain evidence="5">FAM13073</strain>
    </source>
</reference>
<dbReference type="Pfam" id="PF12802">
    <property type="entry name" value="MarR_2"/>
    <property type="match status" value="1"/>
</dbReference>
<dbReference type="PANTHER" id="PTHR35790">
    <property type="entry name" value="HTH-TYPE TRANSCRIPTIONAL REGULATOR PCHR"/>
    <property type="match status" value="1"/>
</dbReference>
<name>A0A6L5A5D2_PEDPE</name>
<dbReference type="GO" id="GO:0003677">
    <property type="term" value="F:DNA binding"/>
    <property type="evidence" value="ECO:0007669"/>
    <property type="project" value="UniProtKB-KW"/>
</dbReference>
<keyword evidence="1" id="KW-0805">Transcription regulation</keyword>
<dbReference type="Proteomes" id="UP000743107">
    <property type="component" value="Unassembled WGS sequence"/>
</dbReference>
<evidence type="ECO:0000313" key="6">
    <source>
        <dbReference type="EMBL" id="MBF7126384.1"/>
    </source>
</evidence>
<reference evidence="7" key="3">
    <citation type="submission" date="2020-03" db="EMBL/GenBank/DDBJ databases">
        <title>SpeciesPrimer: A bioinformatics pipeline dedicated to the design of qPCR primers for the quantification of bacterial species.</title>
        <authorList>
            <person name="Dreier M."/>
            <person name="Berthoud H."/>
            <person name="Shani N."/>
            <person name="Wechsler D."/>
            <person name="Junier P."/>
        </authorList>
    </citation>
    <scope>NUCLEOTIDE SEQUENCE [LARGE SCALE GENOMIC DNA]</scope>
    <source>
        <strain evidence="7">FAM13073</strain>
    </source>
</reference>
<dbReference type="PROSITE" id="PS50995">
    <property type="entry name" value="HTH_MARR_2"/>
    <property type="match status" value="1"/>
</dbReference>
<reference evidence="5" key="2">
    <citation type="submission" date="2019-12" db="EMBL/GenBank/DDBJ databases">
        <title>SpeciesPrimer: A bioinformatics pipeline dedicated to the design of qPCR primers for the quantification of bacterial species.</title>
        <authorList>
            <person name="Dreier M."/>
            <person name="Berthoud H."/>
            <person name="Shani N."/>
            <person name="Wechsler D."/>
            <person name="Junier P."/>
        </authorList>
    </citation>
    <scope>NUCLEOTIDE SEQUENCE</scope>
    <source>
        <strain evidence="5">FAM13073</strain>
    </source>
</reference>
<dbReference type="EMBL" id="WENB01000001">
    <property type="protein sequence ID" value="KAF0415149.1"/>
    <property type="molecule type" value="Genomic_DNA"/>
</dbReference>
<keyword evidence="2 6" id="KW-0238">DNA-binding</keyword>
<dbReference type="InterPro" id="IPR052067">
    <property type="entry name" value="Metal_resp_HTH_trans_reg"/>
</dbReference>
<keyword evidence="7" id="KW-1185">Reference proteome</keyword>
<dbReference type="PROSITE" id="PS01117">
    <property type="entry name" value="HTH_MARR_1"/>
    <property type="match status" value="1"/>
</dbReference>
<evidence type="ECO:0000313" key="8">
    <source>
        <dbReference type="Proteomes" id="UP000743107"/>
    </source>
</evidence>
<evidence type="ECO:0000313" key="5">
    <source>
        <dbReference type="EMBL" id="KAF0415149.1"/>
    </source>
</evidence>